<organism>
    <name type="scientific">Serpula lacrymans var. lacrymans (strain S7.9)</name>
    <name type="common">Dry rot fungus</name>
    <dbReference type="NCBI Taxonomy" id="578457"/>
    <lineage>
        <taxon>Eukaryota</taxon>
        <taxon>Fungi</taxon>
        <taxon>Dikarya</taxon>
        <taxon>Basidiomycota</taxon>
        <taxon>Agaricomycotina</taxon>
        <taxon>Agaricomycetes</taxon>
        <taxon>Agaricomycetidae</taxon>
        <taxon>Boletales</taxon>
        <taxon>Coniophorineae</taxon>
        <taxon>Serpulaceae</taxon>
        <taxon>Serpula</taxon>
    </lineage>
</organism>
<dbReference type="Pfam" id="PF18759">
    <property type="entry name" value="Plavaka"/>
    <property type="match status" value="2"/>
</dbReference>
<dbReference type="InterPro" id="IPR041078">
    <property type="entry name" value="Plavaka"/>
</dbReference>
<dbReference type="Proteomes" id="UP000008064">
    <property type="component" value="Unassembled WGS sequence"/>
</dbReference>
<accession>F8NTL7</accession>
<sequence length="204" mass="23196">MDLLTKMSLVPWMSQEFDVWFRDPHTIIQNVLFNQDFCGKTDFTPYQKFNAEGESEWAWKQADKISFDPTTHGLPFVPVILGSEKTTVSVATGQNKYYPLNAIVLLGFLAIPKIALHGSTNYLDGKGGQYSEDHTKVLDQGVLWDQYGTVSDIIPFTHNFPCVDIHEILAPDLLHQIIKGTFKDHLVTWVGEYLCLTYSKKHTD</sequence>
<reference evidence="1" key="1">
    <citation type="submission" date="2011-04" db="EMBL/GenBank/DDBJ databases">
        <title>Evolution of plant cell wall degrading machinery underlies the functional diversity of forest fungi.</title>
        <authorList>
            <consortium name="US DOE Joint Genome Institute (JGI-PGF)"/>
            <person name="Eastwood D.C."/>
            <person name="Floudas D."/>
            <person name="Binder M."/>
            <person name="Majcherczyk A."/>
            <person name="Schneider P."/>
            <person name="Aerts A."/>
            <person name="Asiegbu F.O."/>
            <person name="Baker S.E."/>
            <person name="Barry K."/>
            <person name="Bendiksby M."/>
            <person name="Blumentritt M."/>
            <person name="Coutinho P.M."/>
            <person name="Cullen D."/>
            <person name="Cullen D."/>
            <person name="Gathman A."/>
            <person name="Goodell B."/>
            <person name="Henrissat B."/>
            <person name="Ihrmark K."/>
            <person name="Kauserud H."/>
            <person name="Kohler A."/>
            <person name="LaButti K."/>
            <person name="Lapidus A."/>
            <person name="Lavin J.L."/>
            <person name="Lee Y.-H."/>
            <person name="Lindquist E."/>
            <person name="Lilly W."/>
            <person name="Lucas S."/>
            <person name="Morin E."/>
            <person name="Murat C."/>
            <person name="Oguiza J.A."/>
            <person name="Park J."/>
            <person name="Pisabarro A.G."/>
            <person name="Riley R."/>
            <person name="Rosling A."/>
            <person name="Salamov A."/>
            <person name="Schmidt O."/>
            <person name="Schmutz J."/>
            <person name="Skrede I."/>
            <person name="Stenlid J."/>
            <person name="Wiebenga A."/>
            <person name="Xie X."/>
            <person name="Kues U."/>
            <person name="Hibbett D.S."/>
            <person name="Hoffmeister D."/>
            <person name="Hogberg N."/>
            <person name="Martin F."/>
            <person name="Grigoriev I.V."/>
            <person name="Watkinson S.C."/>
        </authorList>
    </citation>
    <scope>NUCLEOTIDE SEQUENCE</scope>
    <source>
        <strain evidence="1">S7.9</strain>
    </source>
</reference>
<name>F8NTL7_SERL9</name>
<dbReference type="GeneID" id="18812737"/>
<dbReference type="AlphaFoldDB" id="F8NTL7"/>
<dbReference type="OrthoDB" id="3199698at2759"/>
<gene>
    <name evidence="1" type="ORF">SERLADRAFT_407978</name>
</gene>
<evidence type="ECO:0000313" key="1">
    <source>
        <dbReference type="EMBL" id="EGO25689.1"/>
    </source>
</evidence>
<dbReference type="HOGENOM" id="CLU_1343965_0_0_1"/>
<dbReference type="RefSeq" id="XP_007317811.1">
    <property type="nucleotide sequence ID" value="XM_007317749.1"/>
</dbReference>
<dbReference type="EMBL" id="GL945433">
    <property type="protein sequence ID" value="EGO25689.1"/>
    <property type="molecule type" value="Genomic_DNA"/>
</dbReference>
<protein>
    <submittedName>
        <fullName evidence="1">Uncharacterized protein</fullName>
    </submittedName>
</protein>
<dbReference type="KEGG" id="sla:SERLADRAFT_407978"/>
<proteinExistence type="predicted"/>